<evidence type="ECO:0000256" key="3">
    <source>
        <dbReference type="ARBA" id="ARBA00022759"/>
    </source>
</evidence>
<dbReference type="InterPro" id="IPR006086">
    <property type="entry name" value="XPG-I_dom"/>
</dbReference>
<keyword evidence="3" id="KW-0255">Endonuclease</keyword>
<evidence type="ECO:0000256" key="2">
    <source>
        <dbReference type="ARBA" id="ARBA00022723"/>
    </source>
</evidence>
<keyword evidence="7" id="KW-0539">Nucleus</keyword>
<dbReference type="Pfam" id="PF00867">
    <property type="entry name" value="XPG_I"/>
    <property type="match status" value="1"/>
</dbReference>
<protein>
    <submittedName>
        <fullName evidence="11">Uncharacterized protein</fullName>
    </submittedName>
</protein>
<evidence type="ECO:0000256" key="1">
    <source>
        <dbReference type="ARBA" id="ARBA00004123"/>
    </source>
</evidence>
<evidence type="ECO:0000256" key="8">
    <source>
        <dbReference type="SAM" id="MobiDB-lite"/>
    </source>
</evidence>
<dbReference type="GO" id="GO:0006281">
    <property type="term" value="P:DNA repair"/>
    <property type="evidence" value="ECO:0007669"/>
    <property type="project" value="UniProtKB-KW"/>
</dbReference>
<keyword evidence="12" id="KW-1185">Reference proteome</keyword>
<dbReference type="PROSITE" id="PS00842">
    <property type="entry name" value="XPG_2"/>
    <property type="match status" value="1"/>
</dbReference>
<dbReference type="InterPro" id="IPR044752">
    <property type="entry name" value="PIN-like_EXO1"/>
</dbReference>
<dbReference type="InterPro" id="IPR006084">
    <property type="entry name" value="XPG/Rad2"/>
</dbReference>
<gene>
    <name evidence="11" type="ORF">PSACC_03144</name>
</gene>
<organism evidence="11 12">
    <name type="scientific">Paramicrosporidium saccamoebae</name>
    <dbReference type="NCBI Taxonomy" id="1246581"/>
    <lineage>
        <taxon>Eukaryota</taxon>
        <taxon>Fungi</taxon>
        <taxon>Fungi incertae sedis</taxon>
        <taxon>Cryptomycota</taxon>
        <taxon>Cryptomycota incertae sedis</taxon>
        <taxon>Paramicrosporidium</taxon>
    </lineage>
</organism>
<accession>A0A2H9TH55</accession>
<dbReference type="SMART" id="SM00485">
    <property type="entry name" value="XPGN"/>
    <property type="match status" value="1"/>
</dbReference>
<keyword evidence="2" id="KW-0479">Metal-binding</keyword>
<dbReference type="SUPFAM" id="SSF88723">
    <property type="entry name" value="PIN domain-like"/>
    <property type="match status" value="1"/>
</dbReference>
<keyword evidence="3" id="KW-0540">Nuclease</keyword>
<dbReference type="PANTHER" id="PTHR11081:SF9">
    <property type="entry name" value="FLAP ENDONUCLEASE 1"/>
    <property type="match status" value="1"/>
</dbReference>
<dbReference type="SMART" id="SM00484">
    <property type="entry name" value="XPGI"/>
    <property type="match status" value="1"/>
</dbReference>
<comment type="subcellular location">
    <subcellularLocation>
        <location evidence="1">Nucleus</location>
    </subcellularLocation>
</comment>
<dbReference type="CDD" id="cd09857">
    <property type="entry name" value="PIN_EXO1"/>
    <property type="match status" value="1"/>
</dbReference>
<proteinExistence type="predicted"/>
<dbReference type="Pfam" id="PF00752">
    <property type="entry name" value="XPG_N"/>
    <property type="match status" value="2"/>
</dbReference>
<dbReference type="InterPro" id="IPR006085">
    <property type="entry name" value="XPG_DNA_repair_N"/>
</dbReference>
<comment type="caution">
    <text evidence="11">The sequence shown here is derived from an EMBL/GenBank/DDBJ whole genome shotgun (WGS) entry which is preliminary data.</text>
</comment>
<dbReference type="STRING" id="1246581.A0A2H9TH55"/>
<evidence type="ECO:0000313" key="11">
    <source>
        <dbReference type="EMBL" id="PJF17045.1"/>
    </source>
</evidence>
<dbReference type="OrthoDB" id="26491at2759"/>
<feature type="compositionally biased region" description="Polar residues" evidence="8">
    <location>
        <begin position="428"/>
        <end position="438"/>
    </location>
</feature>
<evidence type="ECO:0000313" key="12">
    <source>
        <dbReference type="Proteomes" id="UP000240830"/>
    </source>
</evidence>
<sequence>MGINGLLPLLRSITRRVHLEQLAGQAVAIDAYSWLHKGVFVEFCMNKVRLLLYYNVRPILVFDGAHLPMKSHQELLRSKTRKDSRLKAHQLIDAGDASAAYIHIQKSVDVTPRMAARLIEELKRTGIDYVVAPYEADAQMAYLSLMGTVSAVITEDSDLLLFGCKRVLFKLDKDGNTDEICIDRLSDATELDLSMFSYQKVRSFALPNMVVSSHVHAVGVRLLAINTRDGFEDCLQISVKVLQVLRAEMPTKMPVDYESEFAKAEMTFLHQRVYDGEKRRICFLNPLPLQAEDFHGDQWSFLGPPVADTHAQGICEGELCPNTLEPFRRLPPVRADPVPEVIFESPTPPEAVVLPFEIHLDKGKNSTLNLRTDAINAARVSLKRSFSTSLGQENCPPLQVKARSFAYSTEKLALPYTAYSKSKKHGKASSQPLDSGQKSIRDFLKFSNNN</sequence>
<dbReference type="FunFam" id="3.40.50.1010:FF:000002">
    <property type="entry name" value="Exonuclease 1, putative"/>
    <property type="match status" value="1"/>
</dbReference>
<evidence type="ECO:0000256" key="5">
    <source>
        <dbReference type="ARBA" id="ARBA00022842"/>
    </source>
</evidence>
<keyword evidence="5" id="KW-0460">Magnesium</keyword>
<evidence type="ECO:0000259" key="10">
    <source>
        <dbReference type="SMART" id="SM00485"/>
    </source>
</evidence>
<reference evidence="11 12" key="1">
    <citation type="submission" date="2016-10" db="EMBL/GenBank/DDBJ databases">
        <title>The genome of Paramicrosporidium saccamoebae is the missing link in understanding Cryptomycota and Microsporidia evolution.</title>
        <authorList>
            <person name="Quandt C.A."/>
            <person name="Beaudet D."/>
            <person name="Corsaro D."/>
            <person name="Michel R."/>
            <person name="Corradi N."/>
            <person name="James T."/>
        </authorList>
    </citation>
    <scope>NUCLEOTIDE SEQUENCE [LARGE SCALE GENOMIC DNA]</scope>
    <source>
        <strain evidence="11 12">KSL3</strain>
    </source>
</reference>
<dbReference type="PANTHER" id="PTHR11081">
    <property type="entry name" value="FLAP ENDONUCLEASE FAMILY MEMBER"/>
    <property type="match status" value="1"/>
</dbReference>
<dbReference type="PRINTS" id="PR00853">
    <property type="entry name" value="XPGRADSUPER"/>
</dbReference>
<evidence type="ECO:0000259" key="9">
    <source>
        <dbReference type="SMART" id="SM00484"/>
    </source>
</evidence>
<dbReference type="Proteomes" id="UP000240830">
    <property type="component" value="Unassembled WGS sequence"/>
</dbReference>
<evidence type="ECO:0000256" key="7">
    <source>
        <dbReference type="ARBA" id="ARBA00023242"/>
    </source>
</evidence>
<feature type="region of interest" description="Disordered" evidence="8">
    <location>
        <begin position="421"/>
        <end position="441"/>
    </location>
</feature>
<dbReference type="AlphaFoldDB" id="A0A2H9TH55"/>
<keyword evidence="3" id="KW-0378">Hydrolase</keyword>
<dbReference type="Gene3D" id="3.40.50.1010">
    <property type="entry name" value="5'-nuclease"/>
    <property type="match status" value="1"/>
</dbReference>
<feature type="domain" description="XPG N-terminal" evidence="10">
    <location>
        <begin position="1"/>
        <end position="84"/>
    </location>
</feature>
<dbReference type="EMBL" id="MTSL01000192">
    <property type="protein sequence ID" value="PJF17045.1"/>
    <property type="molecule type" value="Genomic_DNA"/>
</dbReference>
<dbReference type="GO" id="GO:0005634">
    <property type="term" value="C:nucleus"/>
    <property type="evidence" value="ECO:0007669"/>
    <property type="project" value="UniProtKB-SubCell"/>
</dbReference>
<feature type="domain" description="XPG-I" evidence="9">
    <location>
        <begin position="123"/>
        <end position="193"/>
    </location>
</feature>
<evidence type="ECO:0000256" key="6">
    <source>
        <dbReference type="ARBA" id="ARBA00023204"/>
    </source>
</evidence>
<dbReference type="GO" id="GO:0017108">
    <property type="term" value="F:5'-flap endonuclease activity"/>
    <property type="evidence" value="ECO:0007669"/>
    <property type="project" value="TreeGrafter"/>
</dbReference>
<dbReference type="InterPro" id="IPR029060">
    <property type="entry name" value="PIN-like_dom_sf"/>
</dbReference>
<keyword evidence="4" id="KW-0227">DNA damage</keyword>
<dbReference type="GO" id="GO:0046872">
    <property type="term" value="F:metal ion binding"/>
    <property type="evidence" value="ECO:0007669"/>
    <property type="project" value="UniProtKB-KW"/>
</dbReference>
<keyword evidence="6" id="KW-0234">DNA repair</keyword>
<name>A0A2H9TH55_9FUNG</name>
<dbReference type="PROSITE" id="PS00841">
    <property type="entry name" value="XPG_1"/>
    <property type="match status" value="1"/>
</dbReference>
<dbReference type="InterPro" id="IPR019974">
    <property type="entry name" value="XPG_CS"/>
</dbReference>
<evidence type="ECO:0000256" key="4">
    <source>
        <dbReference type="ARBA" id="ARBA00022763"/>
    </source>
</evidence>